<organism evidence="1 2">
    <name type="scientific">[Clostridium] methylpentosum DSM 5476</name>
    <dbReference type="NCBI Taxonomy" id="537013"/>
    <lineage>
        <taxon>Bacteria</taxon>
        <taxon>Bacillati</taxon>
        <taxon>Bacillota</taxon>
        <taxon>Clostridia</taxon>
        <taxon>Eubacteriales</taxon>
        <taxon>Oscillospiraceae</taxon>
        <taxon>Oscillospiraceae incertae sedis</taxon>
    </lineage>
</organism>
<evidence type="ECO:0000313" key="1">
    <source>
        <dbReference type="EMBL" id="EEG32255.1"/>
    </source>
</evidence>
<accession>C0E8E3</accession>
<dbReference type="EMBL" id="ACEC01000003">
    <property type="protein sequence ID" value="EEG32255.1"/>
    <property type="molecule type" value="Genomic_DNA"/>
</dbReference>
<comment type="caution">
    <text evidence="1">The sequence shown here is derived from an EMBL/GenBank/DDBJ whole genome shotgun (WGS) entry which is preliminary data.</text>
</comment>
<dbReference type="HOGENOM" id="CLU_2877913_0_0_9"/>
<reference evidence="1 2" key="1">
    <citation type="submission" date="2009-01" db="EMBL/GenBank/DDBJ databases">
        <authorList>
            <person name="Fulton L."/>
            <person name="Clifton S."/>
            <person name="Fulton B."/>
            <person name="Xu J."/>
            <person name="Minx P."/>
            <person name="Pepin K.H."/>
            <person name="Johnson M."/>
            <person name="Bhonagiri V."/>
            <person name="Nash W.E."/>
            <person name="Mardis E.R."/>
            <person name="Wilson R.K."/>
        </authorList>
    </citation>
    <scope>NUCLEOTIDE SEQUENCE [LARGE SCALE GENOMIC DNA]</scope>
    <source>
        <strain evidence="1 2">DSM 5476</strain>
    </source>
</reference>
<dbReference type="STRING" id="537013.CLOSTMETH_00088"/>
<reference evidence="1 2" key="2">
    <citation type="submission" date="2009-02" db="EMBL/GenBank/DDBJ databases">
        <title>Draft genome sequence of Clostridium methylpentosum (DSM 5476).</title>
        <authorList>
            <person name="Sudarsanam P."/>
            <person name="Ley R."/>
            <person name="Guruge J."/>
            <person name="Turnbaugh P.J."/>
            <person name="Mahowald M."/>
            <person name="Liep D."/>
            <person name="Gordon J."/>
        </authorList>
    </citation>
    <scope>NUCLEOTIDE SEQUENCE [LARGE SCALE GENOMIC DNA]</scope>
    <source>
        <strain evidence="1 2">DSM 5476</strain>
    </source>
</reference>
<dbReference type="Proteomes" id="UP000003340">
    <property type="component" value="Unassembled WGS sequence"/>
</dbReference>
<name>C0E8E3_9FIRM</name>
<dbReference type="AlphaFoldDB" id="C0E8E3"/>
<proteinExistence type="predicted"/>
<keyword evidence="2" id="KW-1185">Reference proteome</keyword>
<gene>
    <name evidence="1" type="ORF">CLOSTMETH_00088</name>
</gene>
<sequence>MSYAAQWIRTSQSFEKRKHPTPCIFSKNAKNPAHVSPDFPFVLFQCNLLQKSETGGLYKHRMR</sequence>
<evidence type="ECO:0000313" key="2">
    <source>
        <dbReference type="Proteomes" id="UP000003340"/>
    </source>
</evidence>
<protein>
    <submittedName>
        <fullName evidence="1">Uncharacterized protein</fullName>
    </submittedName>
</protein>